<dbReference type="RefSeq" id="XP_044655349.1">
    <property type="nucleotide sequence ID" value="XM_044799414.1"/>
</dbReference>
<name>A0A9P3FEE2_9PEZI</name>
<reference evidence="5 6" key="1">
    <citation type="submission" date="2021-01" db="EMBL/GenBank/DDBJ databases">
        <title>Cercospora kikuchii MAFF 305040 whole genome shotgun sequence.</title>
        <authorList>
            <person name="Kashiwa T."/>
            <person name="Suzuki T."/>
        </authorList>
    </citation>
    <scope>NUCLEOTIDE SEQUENCE [LARGE SCALE GENOMIC DNA]</scope>
    <source>
        <strain evidence="5 6">MAFF 305040</strain>
    </source>
</reference>
<evidence type="ECO:0000256" key="1">
    <source>
        <dbReference type="ARBA" id="ARBA00004496"/>
    </source>
</evidence>
<dbReference type="AlphaFoldDB" id="A0A9P3FEE2"/>
<comment type="caution">
    <text evidence="5">The sequence shown here is derived from an EMBL/GenBank/DDBJ whole genome shotgun (WGS) entry which is preliminary data.</text>
</comment>
<feature type="compositionally biased region" description="Basic and acidic residues" evidence="3">
    <location>
        <begin position="24"/>
        <end position="34"/>
    </location>
</feature>
<dbReference type="OrthoDB" id="5582218at2759"/>
<feature type="region of interest" description="Disordered" evidence="3">
    <location>
        <begin position="1"/>
        <end position="34"/>
    </location>
</feature>
<dbReference type="PANTHER" id="PTHR22999">
    <property type="entry name" value="PX SERINE/THREONINE KINASE PXK"/>
    <property type="match status" value="1"/>
</dbReference>
<feature type="domain" description="PXA" evidence="4">
    <location>
        <begin position="79"/>
        <end position="265"/>
    </location>
</feature>
<dbReference type="GeneID" id="68289759"/>
<evidence type="ECO:0000313" key="5">
    <source>
        <dbReference type="EMBL" id="GIZ40862.1"/>
    </source>
</evidence>
<feature type="compositionally biased region" description="Polar residues" evidence="3">
    <location>
        <begin position="358"/>
        <end position="375"/>
    </location>
</feature>
<sequence length="553" mass="61345">MAQGAAARPTRPHQHRRGLSFARQPDRDHKQRVEDEATVAYIKRTLCARTPDPSTSADSTAHNRVSEPLEQLLPPLTSSNDVDIQLYALIAVVLNLFVQTWYNRITPDQEFVASIVQIIAHCTRELEQRLRHVDLESLLLDELPELLTEHVDAVRIAQTSLRARLTTAEVRQRYHALRPHPALSTVPATAGTTLEQQENEGAWCLLLVDRVLPLLLPPEDLQNPCLDVLVSEILAELIFHNGICGKACEPWLLWDGITKLLRAVRGDAAHTQQKNATSQRDNFELLTAAPASNASHEQLRPRRRFDMLTHTFWTVIQAVMTIWLLVRTFTIAILQASSIPARPVRSSHTSDGLIGASDDSQPTSKGVQSSRLGGSETQPIIGMHVWVCISKLLMLEQRTPWLSGALSFLQWTALHGPGQICSTNSRLDRLLSSQFSTRILSSAAINKSLPSLLSATRTALFPENSPAPARIPPTPEEALQLRKECAAVIVSAVPDSIRARFFATGDVKVMQEDVECELESLLGDGYLNKHLVVRVVELIVARLFPELRVEGSA</sequence>
<evidence type="ECO:0000313" key="6">
    <source>
        <dbReference type="Proteomes" id="UP000825890"/>
    </source>
</evidence>
<feature type="region of interest" description="Disordered" evidence="3">
    <location>
        <begin position="343"/>
        <end position="375"/>
    </location>
</feature>
<dbReference type="SMART" id="SM00313">
    <property type="entry name" value="PXA"/>
    <property type="match status" value="1"/>
</dbReference>
<evidence type="ECO:0000259" key="4">
    <source>
        <dbReference type="PROSITE" id="PS51207"/>
    </source>
</evidence>
<dbReference type="Proteomes" id="UP000825890">
    <property type="component" value="Unassembled WGS sequence"/>
</dbReference>
<accession>A0A9P3FEE2</accession>
<comment type="subcellular location">
    <subcellularLocation>
        <location evidence="1">Cytoplasm</location>
    </subcellularLocation>
</comment>
<dbReference type="PANTHER" id="PTHR22999:SF23">
    <property type="entry name" value="SORTING NEXIN-16"/>
    <property type="match status" value="1"/>
</dbReference>
<dbReference type="EMBL" id="BOLY01000002">
    <property type="protein sequence ID" value="GIZ40862.1"/>
    <property type="molecule type" value="Genomic_DNA"/>
</dbReference>
<evidence type="ECO:0000256" key="3">
    <source>
        <dbReference type="SAM" id="MobiDB-lite"/>
    </source>
</evidence>
<keyword evidence="2" id="KW-0963">Cytoplasm</keyword>
<protein>
    <recommendedName>
        <fullName evidence="4">PXA domain-containing protein</fullName>
    </recommendedName>
</protein>
<dbReference type="Pfam" id="PF02194">
    <property type="entry name" value="PXA"/>
    <property type="match status" value="1"/>
</dbReference>
<dbReference type="InterPro" id="IPR003114">
    <property type="entry name" value="Phox_assoc"/>
</dbReference>
<dbReference type="GO" id="GO:0045022">
    <property type="term" value="P:early endosome to late endosome transport"/>
    <property type="evidence" value="ECO:0007669"/>
    <property type="project" value="TreeGrafter"/>
</dbReference>
<dbReference type="InterPro" id="IPR051837">
    <property type="entry name" value="SortingNexin/PXDomain-PKLike"/>
</dbReference>
<dbReference type="GO" id="GO:0035091">
    <property type="term" value="F:phosphatidylinositol binding"/>
    <property type="evidence" value="ECO:0007669"/>
    <property type="project" value="TreeGrafter"/>
</dbReference>
<keyword evidence="6" id="KW-1185">Reference proteome</keyword>
<gene>
    <name evidence="5" type="ORF">CKM354_000418400</name>
</gene>
<proteinExistence type="predicted"/>
<organism evidence="5 6">
    <name type="scientific">Cercospora kikuchii</name>
    <dbReference type="NCBI Taxonomy" id="84275"/>
    <lineage>
        <taxon>Eukaryota</taxon>
        <taxon>Fungi</taxon>
        <taxon>Dikarya</taxon>
        <taxon>Ascomycota</taxon>
        <taxon>Pezizomycotina</taxon>
        <taxon>Dothideomycetes</taxon>
        <taxon>Dothideomycetidae</taxon>
        <taxon>Mycosphaerellales</taxon>
        <taxon>Mycosphaerellaceae</taxon>
        <taxon>Cercospora</taxon>
    </lineage>
</organism>
<dbReference type="PROSITE" id="PS51207">
    <property type="entry name" value="PXA"/>
    <property type="match status" value="1"/>
</dbReference>
<dbReference type="GO" id="GO:0005769">
    <property type="term" value="C:early endosome"/>
    <property type="evidence" value="ECO:0007669"/>
    <property type="project" value="TreeGrafter"/>
</dbReference>
<evidence type="ECO:0000256" key="2">
    <source>
        <dbReference type="ARBA" id="ARBA00022490"/>
    </source>
</evidence>
<dbReference type="GO" id="GO:0005770">
    <property type="term" value="C:late endosome"/>
    <property type="evidence" value="ECO:0007669"/>
    <property type="project" value="TreeGrafter"/>
</dbReference>